<feature type="transmembrane region" description="Helical" evidence="2">
    <location>
        <begin position="59"/>
        <end position="79"/>
    </location>
</feature>
<dbReference type="Proteomes" id="UP001652625">
    <property type="component" value="Chromosome 03"/>
</dbReference>
<keyword evidence="2" id="KW-0812">Transmembrane</keyword>
<sequence length="420" mass="47366">MVPTTTDSMKFKNGGQIGIPSREFHVHYAAVSENAVQETSSAQIIYVYCSPRMKHTLSLLWKLILLSYVVAVPLFIYFLQKDCEENTAILFRLENNYANYIKYTEKDSSKRVRREIASNNSLEIGLKIFKETYNTKPINDVEKSISNQISTFQKKLEVYATRMENVKAAEEWVNRIYRMYSNKTSLACDCNGKKFVENCVNVNYTEKSQVMEQSVKGPRGPKGDKGEKGEPGPSGAPGHSINCAPIKSNSIIYIKWGSKECNQNATLLYNGYISGAVSTQKGDGSNYLCLPQQPSYRNVNSSNLSKNNNNKKESNKFAQITGITHLNGKQIDCSVCERYSKNNVLMIPAETKCPVGWLTEYKGMLKTRLNSRTEYICVYGETNEDNGQLRYVEVSNCNFLKCEGQGYQNNVPLSCVVCTK</sequence>
<organism evidence="3 4">
    <name type="scientific">Hydra vulgaris</name>
    <name type="common">Hydra</name>
    <name type="synonym">Hydra attenuata</name>
    <dbReference type="NCBI Taxonomy" id="6087"/>
    <lineage>
        <taxon>Eukaryota</taxon>
        <taxon>Metazoa</taxon>
        <taxon>Cnidaria</taxon>
        <taxon>Hydrozoa</taxon>
        <taxon>Hydroidolina</taxon>
        <taxon>Anthoathecata</taxon>
        <taxon>Aplanulata</taxon>
        <taxon>Hydridae</taxon>
        <taxon>Hydra</taxon>
    </lineage>
</organism>
<evidence type="ECO:0000256" key="1">
    <source>
        <dbReference type="SAM" id="MobiDB-lite"/>
    </source>
</evidence>
<accession>A0ABM4BHF7</accession>
<feature type="compositionally biased region" description="Basic and acidic residues" evidence="1">
    <location>
        <begin position="221"/>
        <end position="230"/>
    </location>
</feature>
<keyword evidence="3" id="KW-1185">Reference proteome</keyword>
<dbReference type="Gene3D" id="1.20.5.320">
    <property type="entry name" value="6-Phosphogluconate Dehydrogenase, domain 3"/>
    <property type="match status" value="1"/>
</dbReference>
<dbReference type="RefSeq" id="XP_065648412.1">
    <property type="nucleotide sequence ID" value="XM_065792340.1"/>
</dbReference>
<proteinExistence type="predicted"/>
<keyword evidence="2" id="KW-1133">Transmembrane helix</keyword>
<evidence type="ECO:0000256" key="2">
    <source>
        <dbReference type="SAM" id="Phobius"/>
    </source>
</evidence>
<feature type="region of interest" description="Disordered" evidence="1">
    <location>
        <begin position="210"/>
        <end position="241"/>
    </location>
</feature>
<reference evidence="4 5" key="1">
    <citation type="submission" date="2025-05" db="UniProtKB">
        <authorList>
            <consortium name="RefSeq"/>
        </authorList>
    </citation>
    <scope>IDENTIFICATION</scope>
</reference>
<dbReference type="GeneID" id="101240655"/>
<dbReference type="RefSeq" id="XP_065648411.1">
    <property type="nucleotide sequence ID" value="XM_065792339.1"/>
</dbReference>
<evidence type="ECO:0000313" key="3">
    <source>
        <dbReference type="Proteomes" id="UP001652625"/>
    </source>
</evidence>
<dbReference type="InterPro" id="IPR051077">
    <property type="entry name" value="Ca-dependent_lectin"/>
</dbReference>
<protein>
    <submittedName>
        <fullName evidence="4 5">Uncharacterized protein LOC101240655 isoform X2</fullName>
    </submittedName>
</protein>
<evidence type="ECO:0000313" key="4">
    <source>
        <dbReference type="RefSeq" id="XP_065648411.1"/>
    </source>
</evidence>
<gene>
    <name evidence="4 5" type="primary">LOC101240655</name>
</gene>
<keyword evidence="2" id="KW-0472">Membrane</keyword>
<dbReference type="PANTHER" id="PTHR24024:SF18">
    <property type="entry name" value="SHORT-CHAIN COLLAGEN C4-LIKE"/>
    <property type="match status" value="1"/>
</dbReference>
<dbReference type="PANTHER" id="PTHR24024">
    <property type="entry name" value="PULMONARY SURFACTANT-ASSOCIATED PROTEIN A"/>
    <property type="match status" value="1"/>
</dbReference>
<name>A0ABM4BHF7_HYDVU</name>
<evidence type="ECO:0000313" key="5">
    <source>
        <dbReference type="RefSeq" id="XP_065648412.1"/>
    </source>
</evidence>